<evidence type="ECO:0000256" key="2">
    <source>
        <dbReference type="ARBA" id="ARBA00022857"/>
    </source>
</evidence>
<dbReference type="InterPro" id="IPR051911">
    <property type="entry name" value="SDR_oxidoreductase"/>
</dbReference>
<proteinExistence type="inferred from homology"/>
<dbReference type="InterPro" id="IPR002347">
    <property type="entry name" value="SDR_fam"/>
</dbReference>
<dbReference type="OrthoDB" id="1274115at2759"/>
<keyword evidence="3" id="KW-0560">Oxidoreductase</keyword>
<dbReference type="STRING" id="97359.A0A550CJU3"/>
<comment type="caution">
    <text evidence="4">The sequence shown here is derived from an EMBL/GenBank/DDBJ whole genome shotgun (WGS) entry which is preliminary data.</text>
</comment>
<keyword evidence="5" id="KW-1185">Reference proteome</keyword>
<evidence type="ECO:0000313" key="4">
    <source>
        <dbReference type="EMBL" id="TRM65066.1"/>
    </source>
</evidence>
<evidence type="ECO:0000313" key="5">
    <source>
        <dbReference type="Proteomes" id="UP000320762"/>
    </source>
</evidence>
<accession>A0A550CJU3</accession>
<dbReference type="InterPro" id="IPR036291">
    <property type="entry name" value="NAD(P)-bd_dom_sf"/>
</dbReference>
<dbReference type="Gene3D" id="3.40.50.720">
    <property type="entry name" value="NAD(P)-binding Rossmann-like Domain"/>
    <property type="match status" value="1"/>
</dbReference>
<dbReference type="AlphaFoldDB" id="A0A550CJU3"/>
<dbReference type="PANTHER" id="PTHR43976">
    <property type="entry name" value="SHORT CHAIN DEHYDROGENASE"/>
    <property type="match status" value="1"/>
</dbReference>
<name>A0A550CJU3_9AGAR</name>
<dbReference type="SUPFAM" id="SSF51735">
    <property type="entry name" value="NAD(P)-binding Rossmann-fold domains"/>
    <property type="match status" value="1"/>
</dbReference>
<dbReference type="Pfam" id="PF00106">
    <property type="entry name" value="adh_short"/>
    <property type="match status" value="1"/>
</dbReference>
<dbReference type="GO" id="GO:0016491">
    <property type="term" value="F:oxidoreductase activity"/>
    <property type="evidence" value="ECO:0007669"/>
    <property type="project" value="UniProtKB-KW"/>
</dbReference>
<gene>
    <name evidence="4" type="ORF">BD626DRAFT_455235</name>
</gene>
<keyword evidence="2" id="KW-0521">NADP</keyword>
<reference evidence="4 5" key="1">
    <citation type="journal article" date="2019" name="New Phytol.">
        <title>Comparative genomics reveals unique wood-decay strategies and fruiting body development in the Schizophyllaceae.</title>
        <authorList>
            <person name="Almasi E."/>
            <person name="Sahu N."/>
            <person name="Krizsan K."/>
            <person name="Balint B."/>
            <person name="Kovacs G.M."/>
            <person name="Kiss B."/>
            <person name="Cseklye J."/>
            <person name="Drula E."/>
            <person name="Henrissat B."/>
            <person name="Nagy I."/>
            <person name="Chovatia M."/>
            <person name="Adam C."/>
            <person name="LaButti K."/>
            <person name="Lipzen A."/>
            <person name="Riley R."/>
            <person name="Grigoriev I.V."/>
            <person name="Nagy L.G."/>
        </authorList>
    </citation>
    <scope>NUCLEOTIDE SEQUENCE [LARGE SCALE GENOMIC DNA]</scope>
    <source>
        <strain evidence="4 5">NL-1724</strain>
    </source>
</reference>
<protein>
    <recommendedName>
        <fullName evidence="6">NAD(P)-binding protein</fullName>
    </recommendedName>
</protein>
<dbReference type="PANTHER" id="PTHR43976:SF16">
    <property type="entry name" value="SHORT-CHAIN DEHYDROGENASE_REDUCTASE FAMILY PROTEIN"/>
    <property type="match status" value="1"/>
</dbReference>
<organism evidence="4 5">
    <name type="scientific">Schizophyllum amplum</name>
    <dbReference type="NCBI Taxonomy" id="97359"/>
    <lineage>
        <taxon>Eukaryota</taxon>
        <taxon>Fungi</taxon>
        <taxon>Dikarya</taxon>
        <taxon>Basidiomycota</taxon>
        <taxon>Agaricomycotina</taxon>
        <taxon>Agaricomycetes</taxon>
        <taxon>Agaricomycetidae</taxon>
        <taxon>Agaricales</taxon>
        <taxon>Schizophyllaceae</taxon>
        <taxon>Schizophyllum</taxon>
    </lineage>
</organism>
<dbReference type="PRINTS" id="PR00081">
    <property type="entry name" value="GDHRDH"/>
</dbReference>
<comment type="similarity">
    <text evidence="1">Belongs to the short-chain dehydrogenases/reductases (SDR) family.</text>
</comment>
<evidence type="ECO:0000256" key="3">
    <source>
        <dbReference type="ARBA" id="ARBA00023002"/>
    </source>
</evidence>
<dbReference type="InterPro" id="IPR020904">
    <property type="entry name" value="Sc_DH/Rdtase_CS"/>
</dbReference>
<evidence type="ECO:0000256" key="1">
    <source>
        <dbReference type="ARBA" id="ARBA00006484"/>
    </source>
</evidence>
<sequence length="288" mass="30862">MSPSAEPKVWLITGASAGLGRCITEYLLGRGQRVIATCRTPSALANLKNNNAATMFLVVPLDVTKSEDIPLAFAQGKAAFGRIDVVLCNAGGSDMLEIEGMTVEMGSALFALNFWGAADVAREAVRFFREDNSPMGGTLLQISSLAAVQGMASIGYYSATKSAIGTLLEAYSKEVDPAWNIQMHNIVLGSFLTRSVDPAHGDPYKHAPPPAYTGSHLTANQMRAGYRTMRFPPAAQAARAIVDAVLSGQPLPFHLPIGHDALAFMRKKAEEYIQSCEAVERWSTGIVE</sequence>
<evidence type="ECO:0008006" key="6">
    <source>
        <dbReference type="Google" id="ProtNLM"/>
    </source>
</evidence>
<dbReference type="PROSITE" id="PS00061">
    <property type="entry name" value="ADH_SHORT"/>
    <property type="match status" value="1"/>
</dbReference>
<dbReference type="EMBL" id="VDMD01000006">
    <property type="protein sequence ID" value="TRM65066.1"/>
    <property type="molecule type" value="Genomic_DNA"/>
</dbReference>
<dbReference type="Proteomes" id="UP000320762">
    <property type="component" value="Unassembled WGS sequence"/>
</dbReference>